<reference evidence="3 4" key="1">
    <citation type="submission" date="2019-03" db="EMBL/GenBank/DDBJ databases">
        <title>Genomic Encyclopedia of Type Strains, Phase IV (KMG-IV): sequencing the most valuable type-strain genomes for metagenomic binning, comparative biology and taxonomic classification.</title>
        <authorList>
            <person name="Goeker M."/>
        </authorList>
    </citation>
    <scope>NUCLEOTIDE SEQUENCE [LARGE SCALE GENOMIC DNA]</scope>
    <source>
        <strain evidence="3 4">DSM 29487</strain>
    </source>
</reference>
<dbReference type="RefSeq" id="WP_066450857.1">
    <property type="nucleotide sequence ID" value="NZ_DBGCPY010000074.1"/>
</dbReference>
<dbReference type="EMBL" id="SMCQ01000001">
    <property type="protein sequence ID" value="TCW02929.1"/>
    <property type="molecule type" value="Genomic_DNA"/>
</dbReference>
<evidence type="ECO:0000256" key="1">
    <source>
        <dbReference type="PROSITE-ProRule" id="PRU00169"/>
    </source>
</evidence>
<dbReference type="Gene3D" id="3.40.50.2300">
    <property type="match status" value="1"/>
</dbReference>
<evidence type="ECO:0000313" key="3">
    <source>
        <dbReference type="EMBL" id="TCW02929.1"/>
    </source>
</evidence>
<sequence>MNIAICDDQVGYLNLIKKKIIECFHEEEIELYVYTYSSVDEFIDSVKEHSYQFAFIEMRVENNHGIEAAKRLKKRNPACQVVFVSDQYRRVPEAFQVRAREYLLKPIKTEVFKDVFDYLMNWYLDQNIKFVVPIRDIGRKRIFSVDEIKYFETYYNDLEIVTVNDEHFMTHVKNRYRLRTALKSRWFMQVNQSVLVNMKCIDFLTDRNVILKSREVFPTSRGTLVKNHLLYDKFLKYIEKKK</sequence>
<dbReference type="PANTHER" id="PTHR37299">
    <property type="entry name" value="TRANSCRIPTIONAL REGULATOR-RELATED"/>
    <property type="match status" value="1"/>
</dbReference>
<dbReference type="PROSITE" id="PS50110">
    <property type="entry name" value="RESPONSE_REGULATORY"/>
    <property type="match status" value="1"/>
</dbReference>
<dbReference type="InterPro" id="IPR001789">
    <property type="entry name" value="Sig_transdc_resp-reg_receiver"/>
</dbReference>
<comment type="caution">
    <text evidence="1">Lacks conserved residue(s) required for the propagation of feature annotation.</text>
</comment>
<dbReference type="Proteomes" id="UP000295515">
    <property type="component" value="Unassembled WGS sequence"/>
</dbReference>
<dbReference type="AlphaFoldDB" id="A0A4R3Z8L4"/>
<dbReference type="Pfam" id="PF04397">
    <property type="entry name" value="LytTR"/>
    <property type="match status" value="1"/>
</dbReference>
<dbReference type="PANTHER" id="PTHR37299:SF1">
    <property type="entry name" value="STAGE 0 SPORULATION PROTEIN A HOMOLOG"/>
    <property type="match status" value="1"/>
</dbReference>
<protein>
    <submittedName>
        <fullName evidence="3">LytTR family two component transcriptional regulator</fullName>
    </submittedName>
</protein>
<dbReference type="GO" id="GO:0003677">
    <property type="term" value="F:DNA binding"/>
    <property type="evidence" value="ECO:0007669"/>
    <property type="project" value="InterPro"/>
</dbReference>
<gene>
    <name evidence="3" type="ORF">EDD60_101233</name>
</gene>
<proteinExistence type="predicted"/>
<evidence type="ECO:0000259" key="2">
    <source>
        <dbReference type="PROSITE" id="PS50110"/>
    </source>
</evidence>
<organism evidence="3 4">
    <name type="scientific">Longibaculum muris</name>
    <dbReference type="NCBI Taxonomy" id="1796628"/>
    <lineage>
        <taxon>Bacteria</taxon>
        <taxon>Bacillati</taxon>
        <taxon>Bacillota</taxon>
        <taxon>Erysipelotrichia</taxon>
        <taxon>Erysipelotrichales</taxon>
        <taxon>Coprobacillaceae</taxon>
        <taxon>Longibaculum</taxon>
    </lineage>
</organism>
<name>A0A4R3Z8L4_9FIRM</name>
<dbReference type="SUPFAM" id="SSF52172">
    <property type="entry name" value="CheY-like"/>
    <property type="match status" value="1"/>
</dbReference>
<dbReference type="Gene3D" id="2.40.50.1020">
    <property type="entry name" value="LytTr DNA-binding domain"/>
    <property type="match status" value="1"/>
</dbReference>
<dbReference type="GO" id="GO:0000156">
    <property type="term" value="F:phosphorelay response regulator activity"/>
    <property type="evidence" value="ECO:0007669"/>
    <property type="project" value="InterPro"/>
</dbReference>
<evidence type="ECO:0000313" key="4">
    <source>
        <dbReference type="Proteomes" id="UP000295515"/>
    </source>
</evidence>
<comment type="caution">
    <text evidence="3">The sequence shown here is derived from an EMBL/GenBank/DDBJ whole genome shotgun (WGS) entry which is preliminary data.</text>
</comment>
<dbReference type="InterPro" id="IPR007492">
    <property type="entry name" value="LytTR_DNA-bd_dom"/>
</dbReference>
<keyword evidence="4" id="KW-1185">Reference proteome</keyword>
<dbReference type="InterPro" id="IPR046947">
    <property type="entry name" value="LytR-like"/>
</dbReference>
<dbReference type="Pfam" id="PF00072">
    <property type="entry name" value="Response_reg"/>
    <property type="match status" value="1"/>
</dbReference>
<dbReference type="InterPro" id="IPR011006">
    <property type="entry name" value="CheY-like_superfamily"/>
</dbReference>
<dbReference type="SMART" id="SM00448">
    <property type="entry name" value="REC"/>
    <property type="match status" value="1"/>
</dbReference>
<dbReference type="GeneID" id="98914056"/>
<accession>A0A4R3Z8L4</accession>
<feature type="domain" description="Response regulatory" evidence="2">
    <location>
        <begin position="2"/>
        <end position="120"/>
    </location>
</feature>
<dbReference type="SMART" id="SM00850">
    <property type="entry name" value="LytTR"/>
    <property type="match status" value="1"/>
</dbReference>